<proteinExistence type="predicted"/>
<dbReference type="EMBL" id="JAVRIA010000004">
    <property type="protein sequence ID" value="MDT0558862.1"/>
    <property type="molecule type" value="Genomic_DNA"/>
</dbReference>
<dbReference type="Gene3D" id="1.25.40.10">
    <property type="entry name" value="Tetratricopeptide repeat domain"/>
    <property type="match status" value="1"/>
</dbReference>
<dbReference type="RefSeq" id="WP_311427627.1">
    <property type="nucleotide sequence ID" value="NZ_JAVRIA010000004.1"/>
</dbReference>
<dbReference type="InterPro" id="IPR011990">
    <property type="entry name" value="TPR-like_helical_dom_sf"/>
</dbReference>
<feature type="repeat" description="TPR" evidence="1">
    <location>
        <begin position="501"/>
        <end position="534"/>
    </location>
</feature>
<accession>A0ABU2YL22</accession>
<dbReference type="InterPro" id="IPR029045">
    <property type="entry name" value="ClpP/crotonase-like_dom_sf"/>
</dbReference>
<reference evidence="2 3" key="1">
    <citation type="submission" date="2023-09" db="EMBL/GenBank/DDBJ databases">
        <authorList>
            <person name="Rey-Velasco X."/>
        </authorList>
    </citation>
    <scope>NUCLEOTIDE SEQUENCE [LARGE SCALE GENOMIC DNA]</scope>
    <source>
        <strain evidence="2 3">W332</strain>
    </source>
</reference>
<dbReference type="InterPro" id="IPR019734">
    <property type="entry name" value="TPR_rpt"/>
</dbReference>
<dbReference type="PROSITE" id="PS50005">
    <property type="entry name" value="TPR"/>
    <property type="match status" value="1"/>
</dbReference>
<comment type="caution">
    <text evidence="2">The sequence shown here is derived from an EMBL/GenBank/DDBJ whole genome shotgun (WGS) entry which is preliminary data.</text>
</comment>
<gene>
    <name evidence="2" type="ORF">RM697_09390</name>
</gene>
<dbReference type="SUPFAM" id="SSF48452">
    <property type="entry name" value="TPR-like"/>
    <property type="match status" value="1"/>
</dbReference>
<keyword evidence="3" id="KW-1185">Reference proteome</keyword>
<evidence type="ECO:0000313" key="2">
    <source>
        <dbReference type="EMBL" id="MDT0558862.1"/>
    </source>
</evidence>
<sequence>MRTKLISIIVFFLIQNITLSQEQISSEQWQNDLKYLQHTVNDNYPFLFKKVTSAKFNDEIEALYKAIPNLQPEEIPVAFSRIVSLFEYGHTQLPFGALADDGILPINIYEFSDGIYIEGAHKDYQSIIGGKLISIENMAIAEVLDLIRPVVPAENDSFFKAYGLRYALLPNVLFAQGVIKVYKTNITITVEKNGKLITETLLPISYDNYSVEYSFTKADENWKSIRQEGEKPLYLEQLDKVYYFTHLQATKTLYVRHSRIANDKTIDTKSFYKSVFDFADLNDVEKLVLDVRLNGGGNNYLNKPIITGLIGSKFNKKGKLFVIIGRRTFSACQNLINEFSNYTNVIFVGEPSAENLNFYGDTRKVVLPSSKLAVYLSFAWWQDKPQWENKEWTIPHIAVELDFKSYQNNNDPILEAVLNYKDSDFILDPMAHLTQLFTEGKFEEVKRDAKKIVNNPQYKYSNFEEEFLQAGNRLMGSGDLQARKSALFIFEMVTETYPKSISAYYSLANAQESLELIKEAIQSYKTIIELDPDNVLATIAANKIKELSNKR</sequence>
<dbReference type="Gene3D" id="3.90.226.10">
    <property type="entry name" value="2-enoyl-CoA Hydratase, Chain A, domain 1"/>
    <property type="match status" value="1"/>
</dbReference>
<dbReference type="Proteomes" id="UP001259492">
    <property type="component" value="Unassembled WGS sequence"/>
</dbReference>
<dbReference type="SUPFAM" id="SSF52096">
    <property type="entry name" value="ClpP/crotonase"/>
    <property type="match status" value="1"/>
</dbReference>
<name>A0ABU2YL22_9FLAO</name>
<protein>
    <recommendedName>
        <fullName evidence="4">Tail specific protease domain-containing protein</fullName>
    </recommendedName>
</protein>
<evidence type="ECO:0008006" key="4">
    <source>
        <dbReference type="Google" id="ProtNLM"/>
    </source>
</evidence>
<evidence type="ECO:0000313" key="3">
    <source>
        <dbReference type="Proteomes" id="UP001259492"/>
    </source>
</evidence>
<keyword evidence="1" id="KW-0802">TPR repeat</keyword>
<evidence type="ECO:0000256" key="1">
    <source>
        <dbReference type="PROSITE-ProRule" id="PRU00339"/>
    </source>
</evidence>
<organism evidence="2 3">
    <name type="scientific">Microcosmobacter mediterraneus</name>
    <dbReference type="NCBI Taxonomy" id="3075607"/>
    <lineage>
        <taxon>Bacteria</taxon>
        <taxon>Pseudomonadati</taxon>
        <taxon>Bacteroidota</taxon>
        <taxon>Flavobacteriia</taxon>
        <taxon>Flavobacteriales</taxon>
        <taxon>Flavobacteriaceae</taxon>
        <taxon>Microcosmobacter</taxon>
    </lineage>
</organism>
<dbReference type="SMART" id="SM00028">
    <property type="entry name" value="TPR"/>
    <property type="match status" value="1"/>
</dbReference>